<evidence type="ECO:0000256" key="1">
    <source>
        <dbReference type="SAM" id="MobiDB-lite"/>
    </source>
</evidence>
<feature type="compositionally biased region" description="Low complexity" evidence="1">
    <location>
        <begin position="219"/>
        <end position="270"/>
    </location>
</feature>
<dbReference type="SUPFAM" id="SSF90112">
    <property type="entry name" value="Neurotransmitter-gated ion-channel transmembrane pore"/>
    <property type="match status" value="1"/>
</dbReference>
<accession>A0A6G1S5M5</accession>
<dbReference type="Pfam" id="PF02893">
    <property type="entry name" value="GRAM"/>
    <property type="match status" value="1"/>
</dbReference>
<dbReference type="InterPro" id="IPR006029">
    <property type="entry name" value="Neurotrans-gated_channel_TM"/>
</dbReference>
<dbReference type="SUPFAM" id="SSF50729">
    <property type="entry name" value="PH domain-like"/>
    <property type="match status" value="1"/>
</dbReference>
<feature type="domain" description="Neurotransmitter-gated ion-channel transmembrane" evidence="4">
    <location>
        <begin position="302"/>
        <end position="396"/>
    </location>
</feature>
<keyword evidence="2" id="KW-0472">Membrane</keyword>
<evidence type="ECO:0000256" key="2">
    <source>
        <dbReference type="SAM" id="Phobius"/>
    </source>
</evidence>
<evidence type="ECO:0000259" key="3">
    <source>
        <dbReference type="Pfam" id="PF02893"/>
    </source>
</evidence>
<gene>
    <name evidence="5" type="primary">WBP2NL</name>
    <name evidence="5" type="ORF">g.9204</name>
</gene>
<dbReference type="InterPro" id="IPR004182">
    <property type="entry name" value="GRAM"/>
</dbReference>
<feature type="region of interest" description="Disordered" evidence="1">
    <location>
        <begin position="192"/>
        <end position="318"/>
    </location>
</feature>
<feature type="domain" description="GRAM" evidence="3">
    <location>
        <begin position="29"/>
        <end position="125"/>
    </location>
</feature>
<dbReference type="InterPro" id="IPR036719">
    <property type="entry name" value="Neuro-gated_channel_TM_sf"/>
</dbReference>
<dbReference type="EMBL" id="GGYP01000696">
    <property type="protein sequence ID" value="MDE45467.1"/>
    <property type="molecule type" value="Transcribed_RNA"/>
</dbReference>
<evidence type="ECO:0000313" key="5">
    <source>
        <dbReference type="EMBL" id="MDE45467.1"/>
    </source>
</evidence>
<dbReference type="AlphaFoldDB" id="A0A6G1S5M5"/>
<dbReference type="GO" id="GO:0005634">
    <property type="term" value="C:nucleus"/>
    <property type="evidence" value="ECO:0007669"/>
    <property type="project" value="TreeGrafter"/>
</dbReference>
<dbReference type="InterPro" id="IPR044852">
    <property type="entry name" value="WBP2-like"/>
</dbReference>
<reference evidence="5" key="1">
    <citation type="submission" date="2018-10" db="EMBL/GenBank/DDBJ databases">
        <title>Transcriptome assembly of Aceria tosichella (Wheat curl mite) Type 2.</title>
        <authorList>
            <person name="Scully E.D."/>
            <person name="Geib S.M."/>
            <person name="Palmer N.A."/>
            <person name="Gupta A.K."/>
            <person name="Sarath G."/>
            <person name="Tatineni S."/>
        </authorList>
    </citation>
    <scope>NUCLEOTIDE SEQUENCE</scope>
    <source>
        <strain evidence="5">LincolnNE</strain>
    </source>
</reference>
<dbReference type="InterPro" id="IPR038050">
    <property type="entry name" value="Neuro_actylchol_rec"/>
</dbReference>
<name>A0A6G1S5M5_9ACAR</name>
<dbReference type="PANTHER" id="PTHR31606:SF1">
    <property type="entry name" value="WW DOMAIN BINDING PROTEIN 2, ISOFORM E"/>
    <property type="match status" value="1"/>
</dbReference>
<organism evidence="5">
    <name type="scientific">Aceria tosichella</name>
    <name type="common">wheat curl mite</name>
    <dbReference type="NCBI Taxonomy" id="561515"/>
    <lineage>
        <taxon>Eukaryota</taxon>
        <taxon>Metazoa</taxon>
        <taxon>Ecdysozoa</taxon>
        <taxon>Arthropoda</taxon>
        <taxon>Chelicerata</taxon>
        <taxon>Arachnida</taxon>
        <taxon>Acari</taxon>
        <taxon>Acariformes</taxon>
        <taxon>Trombidiformes</taxon>
        <taxon>Prostigmata</taxon>
        <taxon>Eupodina</taxon>
        <taxon>Eriophyoidea</taxon>
        <taxon>Eriophyidae</taxon>
        <taxon>Eriophyinae</taxon>
        <taxon>Aceriini</taxon>
        <taxon>Aceria</taxon>
    </lineage>
</organism>
<dbReference type="GO" id="GO:0006811">
    <property type="term" value="P:monoatomic ion transport"/>
    <property type="evidence" value="ECO:0007669"/>
    <property type="project" value="InterPro"/>
</dbReference>
<evidence type="ECO:0000259" key="4">
    <source>
        <dbReference type="Pfam" id="PF02932"/>
    </source>
</evidence>
<dbReference type="PANTHER" id="PTHR31606">
    <property type="entry name" value="WW DOMAIN BINDING PROTEIN 2, ISOFORM E"/>
    <property type="match status" value="1"/>
</dbReference>
<dbReference type="Gene3D" id="1.20.58.390">
    <property type="entry name" value="Neurotransmitter-gated ion-channel transmembrane domain"/>
    <property type="match status" value="1"/>
</dbReference>
<feature type="compositionally biased region" description="Low complexity" evidence="1">
    <location>
        <begin position="203"/>
        <end position="212"/>
    </location>
</feature>
<dbReference type="Pfam" id="PF02932">
    <property type="entry name" value="Neur_chan_memb"/>
    <property type="match status" value="1"/>
</dbReference>
<keyword evidence="2" id="KW-1133">Transmembrane helix</keyword>
<feature type="transmembrane region" description="Helical" evidence="2">
    <location>
        <begin position="380"/>
        <end position="404"/>
    </location>
</feature>
<dbReference type="PRINTS" id="PR01217">
    <property type="entry name" value="PRICHEXTENSN"/>
</dbReference>
<protein>
    <submittedName>
        <fullName evidence="5">Postacrosomal sheath WW domain-binding protein</fullName>
    </submittedName>
</protein>
<dbReference type="GO" id="GO:0031490">
    <property type="term" value="F:chromatin DNA binding"/>
    <property type="evidence" value="ECO:0007669"/>
    <property type="project" value="TreeGrafter"/>
</dbReference>
<dbReference type="CDD" id="cd13214">
    <property type="entry name" value="PH-GRAM_WBP2"/>
    <property type="match status" value="1"/>
</dbReference>
<proteinExistence type="predicted"/>
<dbReference type="GO" id="GO:0003713">
    <property type="term" value="F:transcription coactivator activity"/>
    <property type="evidence" value="ECO:0007669"/>
    <property type="project" value="InterPro"/>
</dbReference>
<sequence>MGSINKSHNEADGGVLLFNGELILLYCDSVSCEVGGKESFKGRVYLTTHRLVIIVAPYRPNAPVKSICAPFCAIIKCNVEQPVFGANYIEATVRDETDSSKSFSFKLKFSKGGAIELAMAMNRAVAAVGRNFNSAMPPPPAFTPSPTAQYYQAPPNVYAPGYNSGIQMPVQQFPDQPPIGFIYASEAPPPYPGLGVNTGGAQGPQAPGYNPQQQPPAGYPGYQGQQQPPQGGYQPQQQTTYPQQPYGYPQQPTGYPQQQPSGYPQAPGYPTTQPGQQSGAGYPDLSQATSGGYPGGNQQQQQQPYHGPINSDILAGTNFPNQERPSELLLSLRLPYHQMPDHVRAAIRSILFIADTIKNEDDENSAIEDWESMSMVVDRLFLWIFFLLCTFGSLIILALAPSLYDQRDSIDDKLRIEIPASNCSAFGP</sequence>
<keyword evidence="2" id="KW-0812">Transmembrane</keyword>
<dbReference type="GO" id="GO:0016020">
    <property type="term" value="C:membrane"/>
    <property type="evidence" value="ECO:0007669"/>
    <property type="project" value="InterPro"/>
</dbReference>